<dbReference type="InterPro" id="IPR058031">
    <property type="entry name" value="AAA_lid_NorR"/>
</dbReference>
<keyword evidence="8" id="KW-1185">Reference proteome</keyword>
<accession>A0ABV9RPL9</accession>
<dbReference type="RefSeq" id="WP_274187398.1">
    <property type="nucleotide sequence ID" value="NZ_BAABHN010000045.1"/>
</dbReference>
<keyword evidence="1" id="KW-0547">Nucleotide-binding</keyword>
<comment type="caution">
    <text evidence="7">The sequence shown here is derived from an EMBL/GenBank/DDBJ whole genome shotgun (WGS) entry which is preliminary data.</text>
</comment>
<reference evidence="8" key="1">
    <citation type="journal article" date="2019" name="Int. J. Syst. Evol. Microbiol.">
        <title>The Global Catalogue of Microorganisms (GCM) 10K type strain sequencing project: providing services to taxonomists for standard genome sequencing and annotation.</title>
        <authorList>
            <consortium name="The Broad Institute Genomics Platform"/>
            <consortium name="The Broad Institute Genome Sequencing Center for Infectious Disease"/>
            <person name="Wu L."/>
            <person name="Ma J."/>
        </authorList>
    </citation>
    <scope>NUCLEOTIDE SEQUENCE [LARGE SCALE GENOMIC DNA]</scope>
    <source>
        <strain evidence="8">CCUG 50347</strain>
    </source>
</reference>
<dbReference type="SUPFAM" id="SSF46689">
    <property type="entry name" value="Homeodomain-like"/>
    <property type="match status" value="1"/>
</dbReference>
<dbReference type="InterPro" id="IPR027417">
    <property type="entry name" value="P-loop_NTPase"/>
</dbReference>
<evidence type="ECO:0000256" key="4">
    <source>
        <dbReference type="ARBA" id="ARBA00023163"/>
    </source>
</evidence>
<dbReference type="Pfam" id="PF02954">
    <property type="entry name" value="HTH_8"/>
    <property type="match status" value="1"/>
</dbReference>
<keyword evidence="4" id="KW-0804">Transcription</keyword>
<name>A0ABV9RPL9_9PSEU</name>
<feature type="region of interest" description="Disordered" evidence="5">
    <location>
        <begin position="298"/>
        <end position="340"/>
    </location>
</feature>
<dbReference type="InterPro" id="IPR002197">
    <property type="entry name" value="HTH_Fis"/>
</dbReference>
<dbReference type="Gene3D" id="1.10.10.60">
    <property type="entry name" value="Homeodomain-like"/>
    <property type="match status" value="1"/>
</dbReference>
<evidence type="ECO:0000256" key="2">
    <source>
        <dbReference type="ARBA" id="ARBA00022840"/>
    </source>
</evidence>
<dbReference type="Gene3D" id="1.10.8.60">
    <property type="match status" value="1"/>
</dbReference>
<keyword evidence="2" id="KW-0067">ATP-binding</keyword>
<dbReference type="PRINTS" id="PR01590">
    <property type="entry name" value="HTHFIS"/>
</dbReference>
<keyword evidence="3" id="KW-0805">Transcription regulation</keyword>
<organism evidence="7 8">
    <name type="scientific">Actinomycetospora chibensis</name>
    <dbReference type="NCBI Taxonomy" id="663606"/>
    <lineage>
        <taxon>Bacteria</taxon>
        <taxon>Bacillati</taxon>
        <taxon>Actinomycetota</taxon>
        <taxon>Actinomycetes</taxon>
        <taxon>Pseudonocardiales</taxon>
        <taxon>Pseudonocardiaceae</taxon>
        <taxon>Actinomycetospora</taxon>
    </lineage>
</organism>
<protein>
    <submittedName>
        <fullName evidence="7">Helix-turn-helix domain-containing protein</fullName>
    </submittedName>
</protein>
<dbReference type="Gene3D" id="3.30.450.40">
    <property type="match status" value="1"/>
</dbReference>
<feature type="compositionally biased region" description="Basic and acidic residues" evidence="5">
    <location>
        <begin position="321"/>
        <end position="340"/>
    </location>
</feature>
<dbReference type="InterPro" id="IPR009057">
    <property type="entry name" value="Homeodomain-like_sf"/>
</dbReference>
<feature type="domain" description="Sigma-54 factor interaction" evidence="6">
    <location>
        <begin position="353"/>
        <end position="549"/>
    </location>
</feature>
<evidence type="ECO:0000313" key="8">
    <source>
        <dbReference type="Proteomes" id="UP001595909"/>
    </source>
</evidence>
<dbReference type="InterPro" id="IPR029016">
    <property type="entry name" value="GAF-like_dom_sf"/>
</dbReference>
<dbReference type="EMBL" id="JBHSIM010000045">
    <property type="protein sequence ID" value="MFC4835082.1"/>
    <property type="molecule type" value="Genomic_DNA"/>
</dbReference>
<gene>
    <name evidence="7" type="ORF">ACFPEL_21920</name>
</gene>
<proteinExistence type="predicted"/>
<evidence type="ECO:0000313" key="7">
    <source>
        <dbReference type="EMBL" id="MFC4835082.1"/>
    </source>
</evidence>
<dbReference type="PANTHER" id="PTHR32071">
    <property type="entry name" value="TRANSCRIPTIONAL REGULATORY PROTEIN"/>
    <property type="match status" value="1"/>
</dbReference>
<dbReference type="Pfam" id="PF25601">
    <property type="entry name" value="AAA_lid_14"/>
    <property type="match status" value="1"/>
</dbReference>
<dbReference type="SUPFAM" id="SSF52540">
    <property type="entry name" value="P-loop containing nucleoside triphosphate hydrolases"/>
    <property type="match status" value="1"/>
</dbReference>
<feature type="compositionally biased region" description="Basic and acidic residues" evidence="5">
    <location>
        <begin position="298"/>
        <end position="311"/>
    </location>
</feature>
<evidence type="ECO:0000256" key="1">
    <source>
        <dbReference type="ARBA" id="ARBA00022741"/>
    </source>
</evidence>
<evidence type="ECO:0000256" key="3">
    <source>
        <dbReference type="ARBA" id="ARBA00023015"/>
    </source>
</evidence>
<dbReference type="Proteomes" id="UP001595909">
    <property type="component" value="Unassembled WGS sequence"/>
</dbReference>
<sequence>MTGAREVEAARWRFLRGGAATIGDSAVRAVVLASWERSRAHAVDTERLGASFVGHGGPPATPLEAAGAVLDEAHADNPEFAGSLLLVDADGLVRVRRDGDPALSDLLDAVRLVPGYRHAEAAVGTTAATLALHEGTALAVEGPEHFHPQLSSLAAAAAPVGTGRPDLAVVVVRHAADGAADQLPWARALARRVDDQGTRRRRARVLALHDALDAAGADGAPWAVATDGDVVLASSGVRRVAPEDQQSLSDRALAALVIDEPPRPHHVDLPSGTCAEVAVHEIRADGVPVGCVLTGGPAEHDEAPAATEARRRQGSHVAPTARRDFAAPLRDDRSAAERTHAEARVRANRELLSPYLRARQEVVANLGHRRHQVLLGETGVGKRTLALEQFHRLHPDGAVTVVECARIGDTPAATDPLAGLAEASPSRPHLALLRGIQALGPVAARRLDESLRVLVARTDPVVVVGCLDTASVDATRPYGLLLRHFHETVRVPALRYRADELGDIAQSVLRTMTTGRSLRLSHQVVRVLEGYPWPGNINELEDVLRYVVARKPVGVVQAPDLPSLCFTSRAPKLSMLETAQCDAIIQALYEARGNRYRAAAMLGIARSSLYRKIDAFGISYIA</sequence>
<dbReference type="PROSITE" id="PS50045">
    <property type="entry name" value="SIGMA54_INTERACT_4"/>
    <property type="match status" value="1"/>
</dbReference>
<evidence type="ECO:0000259" key="6">
    <source>
        <dbReference type="PROSITE" id="PS50045"/>
    </source>
</evidence>
<evidence type="ECO:0000256" key="5">
    <source>
        <dbReference type="SAM" id="MobiDB-lite"/>
    </source>
</evidence>
<dbReference type="InterPro" id="IPR002078">
    <property type="entry name" value="Sigma_54_int"/>
</dbReference>